<accession>A0A0C9Z038</accession>
<dbReference type="Proteomes" id="UP000054018">
    <property type="component" value="Unassembled WGS sequence"/>
</dbReference>
<organism evidence="1 2">
    <name type="scientific">Pisolithus microcarpus 441</name>
    <dbReference type="NCBI Taxonomy" id="765257"/>
    <lineage>
        <taxon>Eukaryota</taxon>
        <taxon>Fungi</taxon>
        <taxon>Dikarya</taxon>
        <taxon>Basidiomycota</taxon>
        <taxon>Agaricomycotina</taxon>
        <taxon>Agaricomycetes</taxon>
        <taxon>Agaricomycetidae</taxon>
        <taxon>Boletales</taxon>
        <taxon>Sclerodermatineae</taxon>
        <taxon>Pisolithaceae</taxon>
        <taxon>Pisolithus</taxon>
    </lineage>
</organism>
<protein>
    <submittedName>
        <fullName evidence="1">Uncharacterized protein</fullName>
    </submittedName>
</protein>
<gene>
    <name evidence="1" type="ORF">PISMIDRAFT_682938</name>
</gene>
<dbReference type="AlphaFoldDB" id="A0A0C9Z038"/>
<proteinExistence type="predicted"/>
<reference evidence="1 2" key="1">
    <citation type="submission" date="2014-04" db="EMBL/GenBank/DDBJ databases">
        <authorList>
            <consortium name="DOE Joint Genome Institute"/>
            <person name="Kuo A."/>
            <person name="Kohler A."/>
            <person name="Costa M.D."/>
            <person name="Nagy L.G."/>
            <person name="Floudas D."/>
            <person name="Copeland A."/>
            <person name="Barry K.W."/>
            <person name="Cichocki N."/>
            <person name="Veneault-Fourrey C."/>
            <person name="LaButti K."/>
            <person name="Lindquist E.A."/>
            <person name="Lipzen A."/>
            <person name="Lundell T."/>
            <person name="Morin E."/>
            <person name="Murat C."/>
            <person name="Sun H."/>
            <person name="Tunlid A."/>
            <person name="Henrissat B."/>
            <person name="Grigoriev I.V."/>
            <person name="Hibbett D.S."/>
            <person name="Martin F."/>
            <person name="Nordberg H.P."/>
            <person name="Cantor M.N."/>
            <person name="Hua S.X."/>
        </authorList>
    </citation>
    <scope>NUCLEOTIDE SEQUENCE [LARGE SCALE GENOMIC DNA]</scope>
    <source>
        <strain evidence="1 2">441</strain>
    </source>
</reference>
<keyword evidence="2" id="KW-1185">Reference proteome</keyword>
<reference evidence="2" key="2">
    <citation type="submission" date="2015-01" db="EMBL/GenBank/DDBJ databases">
        <title>Evolutionary Origins and Diversification of the Mycorrhizal Mutualists.</title>
        <authorList>
            <consortium name="DOE Joint Genome Institute"/>
            <consortium name="Mycorrhizal Genomics Consortium"/>
            <person name="Kohler A."/>
            <person name="Kuo A."/>
            <person name="Nagy L.G."/>
            <person name="Floudas D."/>
            <person name="Copeland A."/>
            <person name="Barry K.W."/>
            <person name="Cichocki N."/>
            <person name="Veneault-Fourrey C."/>
            <person name="LaButti K."/>
            <person name="Lindquist E.A."/>
            <person name="Lipzen A."/>
            <person name="Lundell T."/>
            <person name="Morin E."/>
            <person name="Murat C."/>
            <person name="Riley R."/>
            <person name="Ohm R."/>
            <person name="Sun H."/>
            <person name="Tunlid A."/>
            <person name="Henrissat B."/>
            <person name="Grigoriev I.V."/>
            <person name="Hibbett D.S."/>
            <person name="Martin F."/>
        </authorList>
    </citation>
    <scope>NUCLEOTIDE SEQUENCE [LARGE SCALE GENOMIC DNA]</scope>
    <source>
        <strain evidence="2">441</strain>
    </source>
</reference>
<evidence type="ECO:0000313" key="2">
    <source>
        <dbReference type="Proteomes" id="UP000054018"/>
    </source>
</evidence>
<dbReference type="EMBL" id="KN833781">
    <property type="protein sequence ID" value="KIK19619.1"/>
    <property type="molecule type" value="Genomic_DNA"/>
</dbReference>
<dbReference type="HOGENOM" id="CLU_3069637_0_0_1"/>
<sequence length="53" mass="6154">MSHTYHAVTSHVRQLQVEYVAYERSVVKLFSFFVPIADDKASSVILVSQYRHL</sequence>
<evidence type="ECO:0000313" key="1">
    <source>
        <dbReference type="EMBL" id="KIK19619.1"/>
    </source>
</evidence>
<name>A0A0C9Z038_9AGAM</name>